<reference evidence="1 2" key="1">
    <citation type="submission" date="2020-08" db="EMBL/GenBank/DDBJ databases">
        <title>Genomic Encyclopedia of Type Strains, Phase IV (KMG-IV): sequencing the most valuable type-strain genomes for metagenomic binning, comparative biology and taxonomic classification.</title>
        <authorList>
            <person name="Goeker M."/>
        </authorList>
    </citation>
    <scope>NUCLEOTIDE SEQUENCE [LARGE SCALE GENOMIC DNA]</scope>
    <source>
        <strain evidence="1 2">DSM 27471</strain>
    </source>
</reference>
<organism evidence="1 2">
    <name type="scientific">Microbacter margulisiae</name>
    <dbReference type="NCBI Taxonomy" id="1350067"/>
    <lineage>
        <taxon>Bacteria</taxon>
        <taxon>Pseudomonadati</taxon>
        <taxon>Bacteroidota</taxon>
        <taxon>Bacteroidia</taxon>
        <taxon>Bacteroidales</taxon>
        <taxon>Porphyromonadaceae</taxon>
        <taxon>Microbacter</taxon>
    </lineage>
</organism>
<protein>
    <submittedName>
        <fullName evidence="1">Uncharacterized protein</fullName>
    </submittedName>
</protein>
<dbReference type="EMBL" id="JACHYB010000001">
    <property type="protein sequence ID" value="MBB3186796.1"/>
    <property type="molecule type" value="Genomic_DNA"/>
</dbReference>
<name>A0A7W5DPW5_9PORP</name>
<dbReference type="AlphaFoldDB" id="A0A7W5DPW5"/>
<accession>A0A7W5DPW5</accession>
<evidence type="ECO:0000313" key="1">
    <source>
        <dbReference type="EMBL" id="MBB3186796.1"/>
    </source>
</evidence>
<proteinExistence type="predicted"/>
<comment type="caution">
    <text evidence="1">The sequence shown here is derived from an EMBL/GenBank/DDBJ whole genome shotgun (WGS) entry which is preliminary data.</text>
</comment>
<gene>
    <name evidence="1" type="ORF">FHX64_000959</name>
</gene>
<dbReference type="Proteomes" id="UP000544222">
    <property type="component" value="Unassembled WGS sequence"/>
</dbReference>
<sequence>MKHDSNIQILSIFIFVLILIPLKTVCQNVDWTDSSYFWKGHLDKDTLSISLCRSRFNPSKHVLSSTGNIVVYSTSGEHPVIDRIDEHDIWGSEYGYPKYELSQFKVTLNGQPIQIPKTLYNDCYNPDVNGDGITIVVADDKKSVLVEMNSGDGANTYFVWWTISLNGKVTRYISLGE</sequence>
<dbReference type="RefSeq" id="WP_183412638.1">
    <property type="nucleotide sequence ID" value="NZ_JACHYB010000001.1"/>
</dbReference>
<evidence type="ECO:0000313" key="2">
    <source>
        <dbReference type="Proteomes" id="UP000544222"/>
    </source>
</evidence>
<keyword evidence="2" id="KW-1185">Reference proteome</keyword>